<organism evidence="7 8">
    <name type="scientific">Scophthalmus maximus</name>
    <name type="common">Turbot</name>
    <name type="synonym">Psetta maxima</name>
    <dbReference type="NCBI Taxonomy" id="52904"/>
    <lineage>
        <taxon>Eukaryota</taxon>
        <taxon>Metazoa</taxon>
        <taxon>Chordata</taxon>
        <taxon>Craniata</taxon>
        <taxon>Vertebrata</taxon>
        <taxon>Euteleostomi</taxon>
        <taxon>Actinopterygii</taxon>
        <taxon>Neopterygii</taxon>
        <taxon>Teleostei</taxon>
        <taxon>Neoteleostei</taxon>
        <taxon>Acanthomorphata</taxon>
        <taxon>Carangaria</taxon>
        <taxon>Pleuronectiformes</taxon>
        <taxon>Pleuronectoidei</taxon>
        <taxon>Scophthalmidae</taxon>
        <taxon>Scophthalmus</taxon>
    </lineage>
</organism>
<dbReference type="NCBIfam" id="TIGR00675">
    <property type="entry name" value="dcm"/>
    <property type="match status" value="1"/>
</dbReference>
<dbReference type="SUPFAM" id="SSF53335">
    <property type="entry name" value="S-adenosyl-L-methionine-dependent methyltransferases"/>
    <property type="match status" value="1"/>
</dbReference>
<evidence type="ECO:0000256" key="1">
    <source>
        <dbReference type="ARBA" id="ARBA00022603"/>
    </source>
</evidence>
<protein>
    <recommendedName>
        <fullName evidence="9">tRNA aspartic acid methyltransferase 1</fullName>
    </recommendedName>
</protein>
<feature type="region of interest" description="Disordered" evidence="6">
    <location>
        <begin position="412"/>
        <end position="438"/>
    </location>
</feature>
<dbReference type="GeneTree" id="ENSGT00390000016416"/>
<reference evidence="7" key="2">
    <citation type="submission" date="2025-08" db="UniProtKB">
        <authorList>
            <consortium name="Ensembl"/>
        </authorList>
    </citation>
    <scope>IDENTIFICATION</scope>
</reference>
<keyword evidence="2 4" id="KW-0808">Transferase</keyword>
<keyword evidence="3 4" id="KW-0949">S-adenosyl-L-methionine</keyword>
<dbReference type="InterPro" id="IPR001525">
    <property type="entry name" value="C5_MeTfrase"/>
</dbReference>
<dbReference type="PROSITE" id="PS51679">
    <property type="entry name" value="SAM_MT_C5"/>
    <property type="match status" value="1"/>
</dbReference>
<evidence type="ECO:0000256" key="4">
    <source>
        <dbReference type="PROSITE-ProRule" id="PRU01016"/>
    </source>
</evidence>
<dbReference type="InterPro" id="IPR029063">
    <property type="entry name" value="SAM-dependent_MTases_sf"/>
</dbReference>
<evidence type="ECO:0000256" key="6">
    <source>
        <dbReference type="SAM" id="MobiDB-lite"/>
    </source>
</evidence>
<evidence type="ECO:0008006" key="9">
    <source>
        <dbReference type="Google" id="ProtNLM"/>
    </source>
</evidence>
<evidence type="ECO:0000256" key="2">
    <source>
        <dbReference type="ARBA" id="ARBA00022679"/>
    </source>
</evidence>
<evidence type="ECO:0000313" key="7">
    <source>
        <dbReference type="Ensembl" id="ENSSMAP00000039288.1"/>
    </source>
</evidence>
<dbReference type="AlphaFoldDB" id="A0A8D3BW80"/>
<dbReference type="Proteomes" id="UP000694558">
    <property type="component" value="Chromosome 21"/>
</dbReference>
<accession>A0A8D3BW80</accession>
<dbReference type="InterPro" id="IPR050750">
    <property type="entry name" value="C5-MTase"/>
</dbReference>
<name>A0A8D3BW80_SCOMX</name>
<gene>
    <name evidence="7" type="primary">trdmt1</name>
</gene>
<evidence type="ECO:0000256" key="5">
    <source>
        <dbReference type="RuleBase" id="RU000416"/>
    </source>
</evidence>
<dbReference type="GO" id="GO:0032259">
    <property type="term" value="P:methylation"/>
    <property type="evidence" value="ECO:0007669"/>
    <property type="project" value="UniProtKB-KW"/>
</dbReference>
<comment type="similarity">
    <text evidence="4 5">Belongs to the class I-like SAM-binding methyltransferase superfamily. C5-methyltransferase family.</text>
</comment>
<evidence type="ECO:0000256" key="3">
    <source>
        <dbReference type="ARBA" id="ARBA00022691"/>
    </source>
</evidence>
<dbReference type="PANTHER" id="PTHR46098">
    <property type="entry name" value="TRNA (CYTOSINE(38)-C(5))-METHYLTRANSFERASE"/>
    <property type="match status" value="1"/>
</dbReference>
<dbReference type="Pfam" id="PF00145">
    <property type="entry name" value="DNA_methylase"/>
    <property type="match status" value="1"/>
</dbReference>
<dbReference type="PANTHER" id="PTHR46098:SF1">
    <property type="entry name" value="TRNA (CYTOSINE(38)-C(5))-METHYLTRANSFERASE"/>
    <property type="match status" value="1"/>
</dbReference>
<dbReference type="Ensembl" id="ENSSMAT00000053110.1">
    <property type="protein sequence ID" value="ENSSMAP00000039288.1"/>
    <property type="gene ID" value="ENSSMAG00000005423.2"/>
</dbReference>
<sequence>MESVRVLELYSGIGGMHYALKESGVPGQVVAAVDINTTTNQIYRHNFPDTPLWNKTIEGITLDDFNKLSFDMILMSPPCQPFTRIGLQGDIQDPRTKSLLYILDLLPRLSRLPRFILLENVKGFETSSARELLVKTLTECGYTFQEIMVSPTSVGIPNSRLRYFLIAKTATETLSTQTKISEAFPHLAKGDSSELPPVLGPTHPGACRPEEDVQQGPVLYKLETATDAQRKMNQNNDLSVRQIQDFLEPQMEEENSERYLLPPKTLLRYAVLLDIVQPTCRRSVCFTKGYGRYVEGTGSVLQGCMETEMESVFTGLDQCSEEEKLERLRKLKLRYFTPREVANLMGFPQSFSFPEQISTRQQYKALGNSLNVEAPSDQFLCGQWVKQRLILTKLKSIAAQLWGREDIRDKMRRQRKKEREGDEREEEQVLPNSNKKGQSDAGYCNFTFSMFLLHLHQARRDAGEMET</sequence>
<dbReference type="Gene3D" id="3.40.50.150">
    <property type="entry name" value="Vaccinia Virus protein VP39"/>
    <property type="match status" value="1"/>
</dbReference>
<dbReference type="GO" id="GO:0008168">
    <property type="term" value="F:methyltransferase activity"/>
    <property type="evidence" value="ECO:0007669"/>
    <property type="project" value="UniProtKB-KW"/>
</dbReference>
<dbReference type="Gene3D" id="3.90.120.10">
    <property type="entry name" value="DNA Methylase, subunit A, domain 2"/>
    <property type="match status" value="1"/>
</dbReference>
<evidence type="ECO:0000313" key="8">
    <source>
        <dbReference type="Proteomes" id="UP000694558"/>
    </source>
</evidence>
<feature type="active site" evidence="4">
    <location>
        <position position="79"/>
    </location>
</feature>
<keyword evidence="1 4" id="KW-0489">Methyltransferase</keyword>
<dbReference type="PRINTS" id="PR00105">
    <property type="entry name" value="C5METTRFRASE"/>
</dbReference>
<proteinExistence type="inferred from homology"/>
<dbReference type="GO" id="GO:0005634">
    <property type="term" value="C:nucleus"/>
    <property type="evidence" value="ECO:0007669"/>
    <property type="project" value="TreeGrafter"/>
</dbReference>
<reference evidence="7" key="1">
    <citation type="submission" date="2023-05" db="EMBL/GenBank/DDBJ databases">
        <title>High-quality long-read genome of Scophthalmus maximus.</title>
        <authorList>
            <person name="Lien S."/>
            <person name="Martinez P."/>
        </authorList>
    </citation>
    <scope>NUCLEOTIDE SEQUENCE [LARGE SCALE GENOMIC DNA]</scope>
</reference>